<feature type="compositionally biased region" description="Basic and acidic residues" evidence="1">
    <location>
        <begin position="20"/>
        <end position="31"/>
    </location>
</feature>
<dbReference type="InterPro" id="IPR002048">
    <property type="entry name" value="EF_hand_dom"/>
</dbReference>
<comment type="caution">
    <text evidence="3">The sequence shown here is derived from an EMBL/GenBank/DDBJ whole genome shotgun (WGS) entry which is preliminary data.</text>
</comment>
<dbReference type="Gene3D" id="1.10.238.10">
    <property type="entry name" value="EF-hand"/>
    <property type="match status" value="1"/>
</dbReference>
<dbReference type="GO" id="GO:0005509">
    <property type="term" value="F:calcium ion binding"/>
    <property type="evidence" value="ECO:0007669"/>
    <property type="project" value="InterPro"/>
</dbReference>
<evidence type="ECO:0000256" key="1">
    <source>
        <dbReference type="SAM" id="MobiDB-lite"/>
    </source>
</evidence>
<dbReference type="SMART" id="SM00054">
    <property type="entry name" value="EFh"/>
    <property type="match status" value="3"/>
</dbReference>
<accession>A0A3M2M1M7</accession>
<dbReference type="SUPFAM" id="SSF47473">
    <property type="entry name" value="EF-hand"/>
    <property type="match status" value="1"/>
</dbReference>
<dbReference type="PROSITE" id="PS50222">
    <property type="entry name" value="EF_HAND_2"/>
    <property type="match status" value="2"/>
</dbReference>
<feature type="region of interest" description="Disordered" evidence="1">
    <location>
        <begin position="1"/>
        <end position="44"/>
    </location>
</feature>
<dbReference type="EMBL" id="RFFG01000034">
    <property type="protein sequence ID" value="RMI42335.1"/>
    <property type="molecule type" value="Genomic_DNA"/>
</dbReference>
<protein>
    <recommendedName>
        <fullName evidence="2">EF-hand domain-containing protein</fullName>
    </recommendedName>
</protein>
<dbReference type="InterPro" id="IPR018247">
    <property type="entry name" value="EF_Hand_1_Ca_BS"/>
</dbReference>
<organism evidence="3 4">
    <name type="scientific">Actinomadura harenae</name>
    <dbReference type="NCBI Taxonomy" id="2483351"/>
    <lineage>
        <taxon>Bacteria</taxon>
        <taxon>Bacillati</taxon>
        <taxon>Actinomycetota</taxon>
        <taxon>Actinomycetes</taxon>
        <taxon>Streptosporangiales</taxon>
        <taxon>Thermomonosporaceae</taxon>
        <taxon>Actinomadura</taxon>
    </lineage>
</organism>
<feature type="domain" description="EF-hand" evidence="2">
    <location>
        <begin position="143"/>
        <end position="178"/>
    </location>
</feature>
<dbReference type="InterPro" id="IPR011992">
    <property type="entry name" value="EF-hand-dom_pair"/>
</dbReference>
<dbReference type="Proteomes" id="UP000282674">
    <property type="component" value="Unassembled WGS sequence"/>
</dbReference>
<feature type="compositionally biased region" description="Polar residues" evidence="1">
    <location>
        <begin position="32"/>
        <end position="43"/>
    </location>
</feature>
<evidence type="ECO:0000259" key="2">
    <source>
        <dbReference type="PROSITE" id="PS50222"/>
    </source>
</evidence>
<feature type="domain" description="EF-hand" evidence="2">
    <location>
        <begin position="49"/>
        <end position="84"/>
    </location>
</feature>
<name>A0A3M2M1M7_9ACTN</name>
<evidence type="ECO:0000313" key="3">
    <source>
        <dbReference type="EMBL" id="RMI42335.1"/>
    </source>
</evidence>
<dbReference type="AlphaFoldDB" id="A0A3M2M1M7"/>
<dbReference type="Pfam" id="PF13202">
    <property type="entry name" value="EF-hand_5"/>
    <property type="match status" value="3"/>
</dbReference>
<sequence length="221" mass="24629">MRNTTFEFPEGTVSKKNKQTRQEERLHETKPRNGQQNHAQQVKQARLQAYDAKLAERFETFDRNNDGTISRQDLEFMADGILRALAQNPGSKKGRALREGARQYYEGLARSAGTSPDGPIDRAEFLAAAESSLHSGMRGFDDSLRPWAEAVIAVADLDDDGRVSVDDWTQVLTAMGADQRHAMASARGLDTDRDGHISTQELLAEARRFYVSDEPVDVFSA</sequence>
<reference evidence="3 4" key="1">
    <citation type="submission" date="2018-10" db="EMBL/GenBank/DDBJ databases">
        <title>Isolation from soil.</title>
        <authorList>
            <person name="Hu J."/>
        </authorList>
    </citation>
    <scope>NUCLEOTIDE SEQUENCE [LARGE SCALE GENOMIC DNA]</scope>
    <source>
        <strain evidence="3 4">NEAU-Ht49</strain>
    </source>
</reference>
<dbReference type="PROSITE" id="PS00018">
    <property type="entry name" value="EF_HAND_1"/>
    <property type="match status" value="3"/>
</dbReference>
<evidence type="ECO:0000313" key="4">
    <source>
        <dbReference type="Proteomes" id="UP000282674"/>
    </source>
</evidence>
<gene>
    <name evidence="3" type="ORF">EBO15_20010</name>
</gene>
<keyword evidence="4" id="KW-1185">Reference proteome</keyword>
<proteinExistence type="predicted"/>